<accession>A0A367LDJ9</accession>
<dbReference type="EMBL" id="LKCN02000007">
    <property type="protein sequence ID" value="RCI12496.1"/>
    <property type="molecule type" value="Genomic_DNA"/>
</dbReference>
<name>A0A367LDJ9_9HYPO</name>
<feature type="non-terminal residue" evidence="1">
    <location>
        <position position="182"/>
    </location>
</feature>
<dbReference type="Proteomes" id="UP000253664">
    <property type="component" value="Unassembled WGS sequence"/>
</dbReference>
<gene>
    <name evidence="1" type="ORF">L249_0173</name>
</gene>
<keyword evidence="2" id="KW-1185">Reference proteome</keyword>
<organism evidence="1 2">
    <name type="scientific">Ophiocordyceps polyrhachis-furcata BCC 54312</name>
    <dbReference type="NCBI Taxonomy" id="1330021"/>
    <lineage>
        <taxon>Eukaryota</taxon>
        <taxon>Fungi</taxon>
        <taxon>Dikarya</taxon>
        <taxon>Ascomycota</taxon>
        <taxon>Pezizomycotina</taxon>
        <taxon>Sordariomycetes</taxon>
        <taxon>Hypocreomycetidae</taxon>
        <taxon>Hypocreales</taxon>
        <taxon>Ophiocordycipitaceae</taxon>
        <taxon>Ophiocordyceps</taxon>
    </lineage>
</organism>
<evidence type="ECO:0000313" key="2">
    <source>
        <dbReference type="Proteomes" id="UP000253664"/>
    </source>
</evidence>
<protein>
    <submittedName>
        <fullName evidence="1">Uncharacterized protein</fullName>
    </submittedName>
</protein>
<proteinExistence type="predicted"/>
<sequence length="182" mass="19039">CFREAPDLFLTIEGHRRQAIKEGRCYTCGIRQTSAIEASPLLKPLPPLLLTPLPPPPPPPLTPLPPFPLPLSTSMPLLAEWLAAKKALVDIPPAARLAVPTPLPPSRRPVYRLTPSWQPATPPISTGVIEAAAIGPYRQALLTTIAAALVPLASFKAAAAASASEATAASGAAEEEETAEGL</sequence>
<dbReference type="STRING" id="1330021.A0A367LDJ9"/>
<reference evidence="1 2" key="1">
    <citation type="journal article" date="2015" name="BMC Genomics">
        <title>Insights from the genome of Ophiocordyceps polyrhachis-furcata to pathogenicity and host specificity in insect fungi.</title>
        <authorList>
            <person name="Wichadakul D."/>
            <person name="Kobmoo N."/>
            <person name="Ingsriswang S."/>
            <person name="Tangphatsornruang S."/>
            <person name="Chantasingh D."/>
            <person name="Luangsa-ard J.J."/>
            <person name="Eurwilaichitr L."/>
        </authorList>
    </citation>
    <scope>NUCLEOTIDE SEQUENCE [LARGE SCALE GENOMIC DNA]</scope>
    <source>
        <strain evidence="1 2">BCC 54312</strain>
    </source>
</reference>
<feature type="non-terminal residue" evidence="1">
    <location>
        <position position="1"/>
    </location>
</feature>
<comment type="caution">
    <text evidence="1">The sequence shown here is derived from an EMBL/GenBank/DDBJ whole genome shotgun (WGS) entry which is preliminary data.</text>
</comment>
<dbReference type="AlphaFoldDB" id="A0A367LDJ9"/>
<evidence type="ECO:0000313" key="1">
    <source>
        <dbReference type="EMBL" id="RCI12496.1"/>
    </source>
</evidence>